<organism evidence="15 16">
    <name type="scientific">Parvularcula mediterranea</name>
    <dbReference type="NCBI Taxonomy" id="2732508"/>
    <lineage>
        <taxon>Bacteria</taxon>
        <taxon>Pseudomonadati</taxon>
        <taxon>Pseudomonadota</taxon>
        <taxon>Alphaproteobacteria</taxon>
        <taxon>Parvularculales</taxon>
        <taxon>Parvularculaceae</taxon>
        <taxon>Parvularcula</taxon>
    </lineage>
</organism>
<dbReference type="InterPro" id="IPR003524">
    <property type="entry name" value="PNAcMuramoyl-5peptid_Trfase"/>
</dbReference>
<evidence type="ECO:0000256" key="3">
    <source>
        <dbReference type="ARBA" id="ARBA00022618"/>
    </source>
</evidence>
<dbReference type="Pfam" id="PF00953">
    <property type="entry name" value="Glycos_transf_4"/>
    <property type="match status" value="1"/>
</dbReference>
<dbReference type="GO" id="GO:0008963">
    <property type="term" value="F:phospho-N-acetylmuramoyl-pentapeptide-transferase activity"/>
    <property type="evidence" value="ECO:0007669"/>
    <property type="project" value="UniProtKB-UniRule"/>
</dbReference>
<evidence type="ECO:0000256" key="4">
    <source>
        <dbReference type="ARBA" id="ARBA00022679"/>
    </source>
</evidence>
<dbReference type="HAMAP" id="MF_00038">
    <property type="entry name" value="MraY"/>
    <property type="match status" value="1"/>
</dbReference>
<comment type="pathway">
    <text evidence="12">Cell wall biogenesis; peptidoglycan biosynthesis.</text>
</comment>
<dbReference type="Pfam" id="PF10555">
    <property type="entry name" value="MraY_sig1"/>
    <property type="match status" value="1"/>
</dbReference>
<feature type="transmembrane region" description="Helical" evidence="12">
    <location>
        <begin position="99"/>
        <end position="116"/>
    </location>
</feature>
<evidence type="ECO:0000256" key="11">
    <source>
        <dbReference type="ARBA" id="ARBA00023316"/>
    </source>
</evidence>
<feature type="binding site" evidence="14">
    <location>
        <position position="199"/>
    </location>
    <ligand>
        <name>Mg(2+)</name>
        <dbReference type="ChEBI" id="CHEBI:18420"/>
    </ligand>
</feature>
<dbReference type="GO" id="GO:0005886">
    <property type="term" value="C:plasma membrane"/>
    <property type="evidence" value="ECO:0007669"/>
    <property type="project" value="UniProtKB-SubCell"/>
</dbReference>
<evidence type="ECO:0000256" key="2">
    <source>
        <dbReference type="ARBA" id="ARBA00005583"/>
    </source>
</evidence>
<protein>
    <recommendedName>
        <fullName evidence="12 13">Phospho-N-acetylmuramoyl-pentapeptide-transferase</fullName>
        <ecNumber evidence="12 13">2.7.8.13</ecNumber>
    </recommendedName>
    <alternativeName>
        <fullName evidence="12">UDP-MurNAc-pentapeptide phosphotransferase</fullName>
    </alternativeName>
</protein>
<dbReference type="GO" id="GO:0051301">
    <property type="term" value="P:cell division"/>
    <property type="evidence" value="ECO:0007669"/>
    <property type="project" value="UniProtKB-KW"/>
</dbReference>
<feature type="transmembrane region" description="Helical" evidence="12">
    <location>
        <begin position="168"/>
        <end position="192"/>
    </location>
</feature>
<dbReference type="PROSITE" id="PS01348">
    <property type="entry name" value="MRAY_2"/>
    <property type="match status" value="1"/>
</dbReference>
<evidence type="ECO:0000256" key="10">
    <source>
        <dbReference type="ARBA" id="ARBA00023306"/>
    </source>
</evidence>
<comment type="cofactor">
    <cofactor evidence="12 14">
        <name>Mg(2+)</name>
        <dbReference type="ChEBI" id="CHEBI:18420"/>
    </cofactor>
</comment>
<dbReference type="NCBIfam" id="TIGR00445">
    <property type="entry name" value="mraY"/>
    <property type="match status" value="1"/>
</dbReference>
<evidence type="ECO:0000313" key="16">
    <source>
        <dbReference type="Proteomes" id="UP000536835"/>
    </source>
</evidence>
<dbReference type="PANTHER" id="PTHR22926">
    <property type="entry name" value="PHOSPHO-N-ACETYLMURAMOYL-PENTAPEPTIDE-TRANSFERASE"/>
    <property type="match status" value="1"/>
</dbReference>
<feature type="transmembrane region" description="Helical" evidence="12">
    <location>
        <begin position="295"/>
        <end position="318"/>
    </location>
</feature>
<evidence type="ECO:0000256" key="13">
    <source>
        <dbReference type="NCBIfam" id="TIGR00445"/>
    </source>
</evidence>
<feature type="transmembrane region" description="Helical" evidence="12">
    <location>
        <begin position="204"/>
        <end position="225"/>
    </location>
</feature>
<dbReference type="InterPro" id="IPR000715">
    <property type="entry name" value="Glycosyl_transferase_4"/>
</dbReference>
<gene>
    <name evidence="12" type="primary">mraY</name>
    <name evidence="15" type="ORF">HK107_01775</name>
</gene>
<sequence length="367" mass="39061">MLYHLFVPLADEYQIFNLFRYITFRVGGATMTALIIAFIVGPGMIDWMRVKQGKGQPIRKDGPQSHIIEKAGTPTMGGVLILLATVISTLLWAPLNNPYVWMVLGVTLSFGLLGFYDDYKKVKKQSADGVVGSMKLLFQFAVAFVAGAAAVAVLSSSQGADSEIATGLAIPFWGAIIPLGFLIFPFAAIVIVGSSNAVNLTDGLDGLAIVPVMIAAGAFLIIAYLTGRADYAEYLGIIYVPGAGELAIICAAIIGAGLGFLWFNAPPAMIFMGDTGSLALGGALGAMAVAIKHEIVLAIIGGLFVVEALSVMIQIASFKLTGKRVFKMAPVHHHFEQLGWKEPTIVIRFWIVAIILAMIGLSTLKLR</sequence>
<dbReference type="GO" id="GO:0046872">
    <property type="term" value="F:metal ion binding"/>
    <property type="evidence" value="ECO:0007669"/>
    <property type="project" value="UniProtKB-KW"/>
</dbReference>
<feature type="transmembrane region" description="Helical" evidence="12">
    <location>
        <begin position="270"/>
        <end position="289"/>
    </location>
</feature>
<dbReference type="PROSITE" id="PS01347">
    <property type="entry name" value="MRAY_1"/>
    <property type="match status" value="1"/>
</dbReference>
<keyword evidence="12" id="KW-1003">Cell membrane</keyword>
<feature type="transmembrane region" description="Helical" evidence="12">
    <location>
        <begin position="71"/>
        <end position="93"/>
    </location>
</feature>
<keyword evidence="6 12" id="KW-0133">Cell shape</keyword>
<accession>A0A7Y3W4A3</accession>
<dbReference type="GO" id="GO:0071555">
    <property type="term" value="P:cell wall organization"/>
    <property type="evidence" value="ECO:0007669"/>
    <property type="project" value="UniProtKB-KW"/>
</dbReference>
<keyword evidence="3 12" id="KW-0132">Cell division</keyword>
<feature type="binding site" evidence="14">
    <location>
        <position position="274"/>
    </location>
    <ligand>
        <name>Mg(2+)</name>
        <dbReference type="ChEBI" id="CHEBI:18420"/>
    </ligand>
</feature>
<keyword evidence="10 12" id="KW-0131">Cell cycle</keyword>
<feature type="transmembrane region" description="Helical" evidence="12">
    <location>
        <begin position="136"/>
        <end position="156"/>
    </location>
</feature>
<evidence type="ECO:0000256" key="5">
    <source>
        <dbReference type="ARBA" id="ARBA00022692"/>
    </source>
</evidence>
<dbReference type="PANTHER" id="PTHR22926:SF5">
    <property type="entry name" value="PHOSPHO-N-ACETYLMURAMOYL-PENTAPEPTIDE-TRANSFERASE HOMOLOG"/>
    <property type="match status" value="1"/>
</dbReference>
<evidence type="ECO:0000256" key="14">
    <source>
        <dbReference type="PIRSR" id="PIRSR600715-1"/>
    </source>
</evidence>
<evidence type="ECO:0000256" key="12">
    <source>
        <dbReference type="HAMAP-Rule" id="MF_00038"/>
    </source>
</evidence>
<comment type="function">
    <text evidence="12">Catalyzes the initial step of the lipid cycle reactions in the biosynthesis of the cell wall peptidoglycan: transfers peptidoglycan precursor phospho-MurNAc-pentapeptide from UDP-MurNAc-pentapeptide onto the lipid carrier undecaprenyl phosphate, yielding undecaprenyl-pyrophosphoryl-MurNAc-pentapeptide, known as lipid I.</text>
</comment>
<keyword evidence="12 14" id="KW-0479">Metal-binding</keyword>
<reference evidence="15 16" key="1">
    <citation type="submission" date="2020-05" db="EMBL/GenBank/DDBJ databases">
        <title>Parvularcula mediterraneae sp. nov., isolated from polypropylene straw from shallow seawater of the seashore of Laganas in Zakynthos island, Greece.</title>
        <authorList>
            <person name="Szabo I."/>
            <person name="Al-Omari J."/>
            <person name="Rado J."/>
            <person name="Szerdahelyi G.S."/>
        </authorList>
    </citation>
    <scope>NUCLEOTIDE SEQUENCE [LARGE SCALE GENOMIC DNA]</scope>
    <source>
        <strain evidence="15 16">ZS-1/3</strain>
    </source>
</reference>
<dbReference type="Proteomes" id="UP000536835">
    <property type="component" value="Unassembled WGS sequence"/>
</dbReference>
<evidence type="ECO:0000256" key="8">
    <source>
        <dbReference type="ARBA" id="ARBA00022989"/>
    </source>
</evidence>
<keyword evidence="7 12" id="KW-0573">Peptidoglycan synthesis</keyword>
<name>A0A7Y3W4A3_9PROT</name>
<evidence type="ECO:0000256" key="1">
    <source>
        <dbReference type="ARBA" id="ARBA00004141"/>
    </source>
</evidence>
<proteinExistence type="inferred from homology"/>
<evidence type="ECO:0000313" key="15">
    <source>
        <dbReference type="EMBL" id="NNU15052.1"/>
    </source>
</evidence>
<evidence type="ECO:0000256" key="6">
    <source>
        <dbReference type="ARBA" id="ARBA00022960"/>
    </source>
</evidence>
<feature type="transmembrane region" description="Helical" evidence="12">
    <location>
        <begin position="345"/>
        <end position="364"/>
    </location>
</feature>
<keyword evidence="12 14" id="KW-0460">Magnesium</keyword>
<keyword evidence="11 12" id="KW-0961">Cell wall biogenesis/degradation</keyword>
<keyword evidence="16" id="KW-1185">Reference proteome</keyword>
<feature type="transmembrane region" description="Helical" evidence="12">
    <location>
        <begin position="26"/>
        <end position="50"/>
    </location>
</feature>
<comment type="similarity">
    <text evidence="2 12">Belongs to the glycosyltransferase 4 family. MraY subfamily.</text>
</comment>
<keyword evidence="8 12" id="KW-1133">Transmembrane helix</keyword>
<keyword evidence="5 12" id="KW-0812">Transmembrane</keyword>
<comment type="caution">
    <text evidence="15">The sequence shown here is derived from an EMBL/GenBank/DDBJ whole genome shotgun (WGS) entry which is preliminary data.</text>
</comment>
<dbReference type="InterPro" id="IPR018480">
    <property type="entry name" value="PNAcMuramoyl-5peptid_Trfase_CS"/>
</dbReference>
<dbReference type="CDD" id="cd06852">
    <property type="entry name" value="GT_MraY"/>
    <property type="match status" value="1"/>
</dbReference>
<evidence type="ECO:0000256" key="9">
    <source>
        <dbReference type="ARBA" id="ARBA00023136"/>
    </source>
</evidence>
<dbReference type="EC" id="2.7.8.13" evidence="12 13"/>
<dbReference type="GO" id="GO:0008360">
    <property type="term" value="P:regulation of cell shape"/>
    <property type="evidence" value="ECO:0007669"/>
    <property type="project" value="UniProtKB-KW"/>
</dbReference>
<dbReference type="EMBL" id="JABFCX010000002">
    <property type="protein sequence ID" value="NNU15052.1"/>
    <property type="molecule type" value="Genomic_DNA"/>
</dbReference>
<dbReference type="UniPathway" id="UPA00219"/>
<dbReference type="AlphaFoldDB" id="A0A7Y3W4A3"/>
<evidence type="ECO:0000256" key="7">
    <source>
        <dbReference type="ARBA" id="ARBA00022984"/>
    </source>
</evidence>
<keyword evidence="9 12" id="KW-0472">Membrane</keyword>
<dbReference type="GO" id="GO:0009252">
    <property type="term" value="P:peptidoglycan biosynthetic process"/>
    <property type="evidence" value="ECO:0007669"/>
    <property type="project" value="UniProtKB-UniRule"/>
</dbReference>
<keyword evidence="4 12" id="KW-0808">Transferase</keyword>
<feature type="transmembrane region" description="Helical" evidence="12">
    <location>
        <begin position="237"/>
        <end position="263"/>
    </location>
</feature>
<dbReference type="RefSeq" id="WP_173196211.1">
    <property type="nucleotide sequence ID" value="NZ_JABFCX010000002.1"/>
</dbReference>
<comment type="catalytic activity">
    <reaction evidence="12">
        <text>UDP-N-acetyl-alpha-D-muramoyl-L-alanyl-gamma-D-glutamyl-meso-2,6-diaminopimeloyl-D-alanyl-D-alanine + di-trans,octa-cis-undecaprenyl phosphate = di-trans,octa-cis-undecaprenyl diphospho-N-acetyl-alpha-D-muramoyl-L-alanyl-D-glutamyl-meso-2,6-diaminopimeloyl-D-alanyl-D-alanine + UMP</text>
        <dbReference type="Rhea" id="RHEA:28386"/>
        <dbReference type="ChEBI" id="CHEBI:57865"/>
        <dbReference type="ChEBI" id="CHEBI:60392"/>
        <dbReference type="ChEBI" id="CHEBI:61386"/>
        <dbReference type="ChEBI" id="CHEBI:61387"/>
        <dbReference type="EC" id="2.7.8.13"/>
    </reaction>
</comment>
<comment type="subcellular location">
    <subcellularLocation>
        <location evidence="12">Cell membrane</location>
        <topology evidence="12">Multi-pass membrane protein</topology>
    </subcellularLocation>
    <subcellularLocation>
        <location evidence="1">Membrane</location>
        <topology evidence="1">Multi-pass membrane protein</topology>
    </subcellularLocation>
</comment>